<name>A0A926S5J6_9HYPH</name>
<dbReference type="Proteomes" id="UP000598467">
    <property type="component" value="Unassembled WGS sequence"/>
</dbReference>
<dbReference type="EMBL" id="JABFCZ010000008">
    <property type="protein sequence ID" value="MBD1546235.1"/>
    <property type="molecule type" value="Genomic_DNA"/>
</dbReference>
<evidence type="ECO:0000313" key="2">
    <source>
        <dbReference type="Proteomes" id="UP000598467"/>
    </source>
</evidence>
<accession>A0A926S5J6</accession>
<organism evidence="1 2">
    <name type="scientific">Roseibium aggregatum</name>
    <dbReference type="NCBI Taxonomy" id="187304"/>
    <lineage>
        <taxon>Bacteria</taxon>
        <taxon>Pseudomonadati</taxon>
        <taxon>Pseudomonadota</taxon>
        <taxon>Alphaproteobacteria</taxon>
        <taxon>Hyphomicrobiales</taxon>
        <taxon>Stappiaceae</taxon>
        <taxon>Roseibium</taxon>
    </lineage>
</organism>
<gene>
    <name evidence="1" type="ORF">HK439_08175</name>
</gene>
<dbReference type="RefSeq" id="WP_190290911.1">
    <property type="nucleotide sequence ID" value="NZ_JABFCZ010000008.1"/>
</dbReference>
<dbReference type="Pfam" id="PF11294">
    <property type="entry name" value="DUF3095"/>
    <property type="match status" value="1"/>
</dbReference>
<comment type="caution">
    <text evidence="1">The sequence shown here is derived from an EMBL/GenBank/DDBJ whole genome shotgun (WGS) entry which is preliminary data.</text>
</comment>
<evidence type="ECO:0000313" key="1">
    <source>
        <dbReference type="EMBL" id="MBD1546235.1"/>
    </source>
</evidence>
<dbReference type="InterPro" id="IPR021445">
    <property type="entry name" value="DUF3095"/>
</dbReference>
<sequence>MSGPKTSSSFYADLPAFTDFEEITDLDKYGRLPDDWTLLVSDVVDSTSAIADGRYKTVNMVGAATITAVLNVSNGVQLPFAFGGDGGLIAVPPEVREAATLELARLKNASSRLFGLDLRAAAIPVADLRANGAETLVRKYALSKGNDLAMFAGAGPRTADRWLKTDSTGSRYALNTGGDEDLPNLEGLSCRWEPLKTRNGTMLTIIAQPVEKNAGLELHELTSAIRRVLGGPISNHAPVHGSTMTYRFPPSGLSLEIAAGARQSALVRRTLWVWFTALMQYFCERFGVKIGGYDRSTYRQEVQTNTDFRKYDGSLRMVLDITADQAAEIQAILERKHGEGKLVYGVWQANEALMTCLLFSLADSHHVHFIDGADGGYAMAALDLKRRMAETEAG</sequence>
<reference evidence="1" key="1">
    <citation type="submission" date="2020-05" db="EMBL/GenBank/DDBJ databases">
        <title>Identification of trans-AT polyketide cluster in two marine bacteria, producers of a novel glutaramide-containing polyketide sesbanimide D and analogs.</title>
        <authorList>
            <person name="Kacar D."/>
            <person name="Rodriguez P."/>
            <person name="Canedo L."/>
            <person name="Gonzalez E."/>
            <person name="Galan B."/>
            <person name="De La Calle F."/>
            <person name="Garcia J.L."/>
        </authorList>
    </citation>
    <scope>NUCLEOTIDE SEQUENCE</scope>
    <source>
        <strain evidence="1">PHM038</strain>
    </source>
</reference>
<protein>
    <submittedName>
        <fullName evidence="1">DUF3095 domain-containing protein</fullName>
    </submittedName>
</protein>
<dbReference type="AlphaFoldDB" id="A0A926S5J6"/>
<proteinExistence type="predicted"/>